<feature type="transmembrane region" description="Helical" evidence="6">
    <location>
        <begin position="405"/>
        <end position="424"/>
    </location>
</feature>
<feature type="transmembrane region" description="Helical" evidence="6">
    <location>
        <begin position="480"/>
        <end position="499"/>
    </location>
</feature>
<evidence type="ECO:0000313" key="8">
    <source>
        <dbReference type="EMBL" id="SKA78922.1"/>
    </source>
</evidence>
<keyword evidence="2" id="KW-1003">Cell membrane</keyword>
<feature type="transmembrane region" description="Helical" evidence="6">
    <location>
        <begin position="457"/>
        <end position="473"/>
    </location>
</feature>
<feature type="transmembrane region" description="Helical" evidence="6">
    <location>
        <begin position="20"/>
        <end position="42"/>
    </location>
</feature>
<organism evidence="8 9">
    <name type="scientific">Gemmiger formicilis</name>
    <dbReference type="NCBI Taxonomy" id="745368"/>
    <lineage>
        <taxon>Bacteria</taxon>
        <taxon>Bacillati</taxon>
        <taxon>Bacillota</taxon>
        <taxon>Clostridia</taxon>
        <taxon>Eubacteriales</taxon>
        <taxon>Gemmiger</taxon>
    </lineage>
</organism>
<accession>A0A1T4WNJ2</accession>
<evidence type="ECO:0000256" key="5">
    <source>
        <dbReference type="ARBA" id="ARBA00023136"/>
    </source>
</evidence>
<evidence type="ECO:0000256" key="1">
    <source>
        <dbReference type="ARBA" id="ARBA00004651"/>
    </source>
</evidence>
<dbReference type="GO" id="GO:0005886">
    <property type="term" value="C:plasma membrane"/>
    <property type="evidence" value="ECO:0007669"/>
    <property type="project" value="UniProtKB-SubCell"/>
</dbReference>
<keyword evidence="3 6" id="KW-0812">Transmembrane</keyword>
<dbReference type="GeneID" id="93337338"/>
<dbReference type="InterPro" id="IPR052159">
    <property type="entry name" value="Competence_DNA_uptake"/>
</dbReference>
<dbReference type="PANTHER" id="PTHR30619">
    <property type="entry name" value="DNA INTERNALIZATION/COMPETENCE PROTEIN COMEC/REC2"/>
    <property type="match status" value="1"/>
</dbReference>
<gene>
    <name evidence="8" type="ORF">SAMN02745178_00854</name>
</gene>
<dbReference type="Pfam" id="PF03772">
    <property type="entry name" value="Competence"/>
    <property type="match status" value="1"/>
</dbReference>
<dbReference type="OrthoDB" id="9761531at2"/>
<dbReference type="AlphaFoldDB" id="A0A1T4WNJ2"/>
<proteinExistence type="predicted"/>
<name>A0A1T4WNJ2_9FIRM</name>
<feature type="transmembrane region" description="Helical" evidence="6">
    <location>
        <begin position="225"/>
        <end position="244"/>
    </location>
</feature>
<feature type="transmembrane region" description="Helical" evidence="6">
    <location>
        <begin position="275"/>
        <end position="294"/>
    </location>
</feature>
<sequence length="690" mass="74295">MKRKLGWFGLGFAGAELAAAILPPLVCVPAAAFLVCLALLWIKRRRDSAIPVLGVLCGLAWFLVFTLVWVRPVKALAGQTVTCTVVVETDADASYSESRLRGTLRLTEIDGRAANVKVQCASFPGESAGERFTAKFALTELPANKYRLSRQSKGVYLQAEYLGSYHPLDASRAPRFALYRLRQRWSATLRRWLPRQLDGIEAAMLLADKSHLDDSVQQAFRTAGVSHLLAVSGLHLALLCGLLGFGRKWKFYKPLILLRAAAALFYLLLTGMPVSVSRAGIVLLVALVGDFFLLPPDLLTSTSFAAILLGLQNAYAPCDLGFQLSFCAVMGVQAAAALARTEQCAAQDKPAAVKALCQVAEPVQTAVLASLATLPVLVAHGMAASLVGVLCNLLVVWMVQPALQLGILLLVCSAVPFLAAITNLTALVLSLWLKGLLWLVRCCAALPFASICLPQRYTLFALAVLGALAVCFWHARRLRLYLPAAALCTVLAVGLGVWMQRDVVQINLVGASNNPCVVCVQNGQAVVFFRGGESNWSAVQNYLAGRSRQEPALVVDLRAKPTQMEFSAAEIVTVQELADFTTRPVLDGLTLDLYHNKSANLAVLGVGERHIAVGAGRLELAEPVRVDVLCAPGTLSDSVRPDTILYTAAAPRWLDDAAGCTLRYGEDTPGLTLRPGRSMIWEEAQTIAVQ</sequence>
<keyword evidence="4 6" id="KW-1133">Transmembrane helix</keyword>
<evidence type="ECO:0000256" key="3">
    <source>
        <dbReference type="ARBA" id="ARBA00022692"/>
    </source>
</evidence>
<keyword evidence="5 6" id="KW-0472">Membrane</keyword>
<dbReference type="Proteomes" id="UP000190286">
    <property type="component" value="Unassembled WGS sequence"/>
</dbReference>
<evidence type="ECO:0000256" key="6">
    <source>
        <dbReference type="SAM" id="Phobius"/>
    </source>
</evidence>
<evidence type="ECO:0000256" key="2">
    <source>
        <dbReference type="ARBA" id="ARBA00022475"/>
    </source>
</evidence>
<dbReference type="InterPro" id="IPR004477">
    <property type="entry name" value="ComEC_N"/>
</dbReference>
<dbReference type="EMBL" id="FUYF01000003">
    <property type="protein sequence ID" value="SKA78922.1"/>
    <property type="molecule type" value="Genomic_DNA"/>
</dbReference>
<reference evidence="8 9" key="1">
    <citation type="submission" date="2017-02" db="EMBL/GenBank/DDBJ databases">
        <authorList>
            <person name="Peterson S.W."/>
        </authorList>
    </citation>
    <scope>NUCLEOTIDE SEQUENCE [LARGE SCALE GENOMIC DNA]</scope>
    <source>
        <strain evidence="8 9">ATCC 27749</strain>
    </source>
</reference>
<keyword evidence="9" id="KW-1185">Reference proteome</keyword>
<comment type="subcellular location">
    <subcellularLocation>
        <location evidence="1">Cell membrane</location>
        <topology evidence="1">Multi-pass membrane protein</topology>
    </subcellularLocation>
</comment>
<feature type="domain" description="ComEC/Rec2-related protein" evidence="7">
    <location>
        <begin position="204"/>
        <end position="475"/>
    </location>
</feature>
<feature type="transmembrane region" description="Helical" evidence="6">
    <location>
        <begin position="49"/>
        <end position="70"/>
    </location>
</feature>
<dbReference type="STRING" id="745368.SAMN02745178_00854"/>
<feature type="transmembrane region" description="Helical" evidence="6">
    <location>
        <begin position="377"/>
        <end position="399"/>
    </location>
</feature>
<evidence type="ECO:0000256" key="4">
    <source>
        <dbReference type="ARBA" id="ARBA00022989"/>
    </source>
</evidence>
<evidence type="ECO:0000313" key="9">
    <source>
        <dbReference type="Proteomes" id="UP000190286"/>
    </source>
</evidence>
<evidence type="ECO:0000259" key="7">
    <source>
        <dbReference type="Pfam" id="PF03772"/>
    </source>
</evidence>
<dbReference type="PANTHER" id="PTHR30619:SF1">
    <property type="entry name" value="RECOMBINATION PROTEIN 2"/>
    <property type="match status" value="1"/>
</dbReference>
<dbReference type="NCBIfam" id="TIGR00360">
    <property type="entry name" value="ComEC_N-term"/>
    <property type="match status" value="1"/>
</dbReference>
<protein>
    <submittedName>
        <fullName evidence="8">Competence protein ComEC</fullName>
    </submittedName>
</protein>
<dbReference type="RefSeq" id="WP_078783856.1">
    <property type="nucleotide sequence ID" value="NZ_FUYF01000003.1"/>
</dbReference>